<reference evidence="2 3" key="1">
    <citation type="journal article" date="2015" name="Genome Announc.">
        <title>Expanding the biotechnology potential of lactobacilli through comparative genomics of 213 strains and associated genera.</title>
        <authorList>
            <person name="Sun Z."/>
            <person name="Harris H.M."/>
            <person name="McCann A."/>
            <person name="Guo C."/>
            <person name="Argimon S."/>
            <person name="Zhang W."/>
            <person name="Yang X."/>
            <person name="Jeffery I.B."/>
            <person name="Cooney J.C."/>
            <person name="Kagawa T.F."/>
            <person name="Liu W."/>
            <person name="Song Y."/>
            <person name="Salvetti E."/>
            <person name="Wrobel A."/>
            <person name="Rasinkangas P."/>
            <person name="Parkhill J."/>
            <person name="Rea M.C."/>
            <person name="O'Sullivan O."/>
            <person name="Ritari J."/>
            <person name="Douillard F.P."/>
            <person name="Paul Ross R."/>
            <person name="Yang R."/>
            <person name="Briner A.E."/>
            <person name="Felis G.E."/>
            <person name="de Vos W.M."/>
            <person name="Barrangou R."/>
            <person name="Klaenhammer T.R."/>
            <person name="Caufield P.W."/>
            <person name="Cui Y."/>
            <person name="Zhang H."/>
            <person name="O'Toole P.W."/>
        </authorList>
    </citation>
    <scope>NUCLEOTIDE SEQUENCE [LARGE SCALE GENOMIC DNA]</scope>
    <source>
        <strain evidence="2 3">DSM 22467</strain>
    </source>
</reference>
<proteinExistence type="predicted"/>
<dbReference type="AlphaFoldDB" id="A0A0R2LSX2"/>
<dbReference type="Proteomes" id="UP000051906">
    <property type="component" value="Unassembled WGS sequence"/>
</dbReference>
<feature type="signal peptide" evidence="1">
    <location>
        <begin position="1"/>
        <end position="26"/>
    </location>
</feature>
<dbReference type="RefSeq" id="WP_057878083.1">
    <property type="nucleotide sequence ID" value="NZ_JQCA01000038.1"/>
</dbReference>
<feature type="chain" id="PRO_5006420142" description="DUF4822 domain-containing protein" evidence="1">
    <location>
        <begin position="27"/>
        <end position="123"/>
    </location>
</feature>
<evidence type="ECO:0000313" key="3">
    <source>
        <dbReference type="Proteomes" id="UP000051906"/>
    </source>
</evidence>
<sequence length="123" mass="14357">MKKTLLAMASVLVLLPVVGTSTMVQAASWHKGSPKIARGMWTDKAKYPKGTMYDYIHISKTRFVMSDNDPLLTHLRYKKVGKRTYKFRGYEPEARKYESTPKIHFTKHNLKMHQYGHYLHLTK</sequence>
<keyword evidence="1" id="KW-0732">Signal</keyword>
<organism evidence="2 3">
    <name type="scientific">Levilactobacillus paucivorans</name>
    <dbReference type="NCBI Taxonomy" id="616990"/>
    <lineage>
        <taxon>Bacteria</taxon>
        <taxon>Bacillati</taxon>
        <taxon>Bacillota</taxon>
        <taxon>Bacilli</taxon>
        <taxon>Lactobacillales</taxon>
        <taxon>Lactobacillaceae</taxon>
        <taxon>Levilactobacillus</taxon>
    </lineage>
</organism>
<accession>A0A0R2LSX2</accession>
<dbReference type="OrthoDB" id="2292913at2"/>
<comment type="caution">
    <text evidence="2">The sequence shown here is derived from an EMBL/GenBank/DDBJ whole genome shotgun (WGS) entry which is preliminary data.</text>
</comment>
<gene>
    <name evidence="2" type="ORF">IV54_GL001558</name>
</gene>
<dbReference type="EMBL" id="JQCA01000038">
    <property type="protein sequence ID" value="KRO04310.1"/>
    <property type="molecule type" value="Genomic_DNA"/>
</dbReference>
<dbReference type="PATRIC" id="fig|616990.3.peg.1648"/>
<keyword evidence="3" id="KW-1185">Reference proteome</keyword>
<evidence type="ECO:0000256" key="1">
    <source>
        <dbReference type="SAM" id="SignalP"/>
    </source>
</evidence>
<evidence type="ECO:0008006" key="4">
    <source>
        <dbReference type="Google" id="ProtNLM"/>
    </source>
</evidence>
<evidence type="ECO:0000313" key="2">
    <source>
        <dbReference type="EMBL" id="KRO04310.1"/>
    </source>
</evidence>
<protein>
    <recommendedName>
        <fullName evidence="4">DUF4822 domain-containing protein</fullName>
    </recommendedName>
</protein>
<name>A0A0R2LSX2_9LACO</name>